<evidence type="ECO:0000313" key="2">
    <source>
        <dbReference type="EMBL" id="NYF90390.1"/>
    </source>
</evidence>
<accession>A0A852VFG7</accession>
<dbReference type="AlphaFoldDB" id="A0A852VFG7"/>
<comment type="caution">
    <text evidence="2">The sequence shown here is derived from an EMBL/GenBank/DDBJ whole genome shotgun (WGS) entry which is preliminary data.</text>
</comment>
<proteinExistence type="predicted"/>
<feature type="chain" id="PRO_5032325259" description="Nuclear transport factor 2 family protein" evidence="1">
    <location>
        <begin position="24"/>
        <end position="163"/>
    </location>
</feature>
<protein>
    <recommendedName>
        <fullName evidence="4">Nuclear transport factor 2 family protein</fullName>
    </recommendedName>
</protein>
<organism evidence="2 3">
    <name type="scientific">Tunturiibacter lichenicola</name>
    <dbReference type="NCBI Taxonomy" id="2051959"/>
    <lineage>
        <taxon>Bacteria</taxon>
        <taxon>Pseudomonadati</taxon>
        <taxon>Acidobacteriota</taxon>
        <taxon>Terriglobia</taxon>
        <taxon>Terriglobales</taxon>
        <taxon>Acidobacteriaceae</taxon>
        <taxon>Tunturiibacter</taxon>
    </lineage>
</organism>
<evidence type="ECO:0008006" key="4">
    <source>
        <dbReference type="Google" id="ProtNLM"/>
    </source>
</evidence>
<name>A0A852VFG7_9BACT</name>
<gene>
    <name evidence="2" type="ORF">HDF08_002457</name>
</gene>
<reference evidence="2 3" key="1">
    <citation type="submission" date="2020-07" db="EMBL/GenBank/DDBJ databases">
        <title>Genomic Encyclopedia of Type Strains, Phase IV (KMG-V): Genome sequencing to study the core and pangenomes of soil and plant-associated prokaryotes.</title>
        <authorList>
            <person name="Whitman W."/>
        </authorList>
    </citation>
    <scope>NUCLEOTIDE SEQUENCE [LARGE SCALE GENOMIC DNA]</scope>
    <source>
        <strain evidence="2 3">M8UP22</strain>
    </source>
</reference>
<evidence type="ECO:0000313" key="3">
    <source>
        <dbReference type="Proteomes" id="UP000564385"/>
    </source>
</evidence>
<dbReference type="EMBL" id="JACCCU010000001">
    <property type="protein sequence ID" value="NYF90390.1"/>
    <property type="molecule type" value="Genomic_DNA"/>
</dbReference>
<keyword evidence="1" id="KW-0732">Signal</keyword>
<evidence type="ECO:0000256" key="1">
    <source>
        <dbReference type="SAM" id="SignalP"/>
    </source>
</evidence>
<feature type="signal peptide" evidence="1">
    <location>
        <begin position="1"/>
        <end position="23"/>
    </location>
</feature>
<sequence length="163" mass="18310">MLMLRHIRQTLTVLMLTSPVVLAAQAFDPERSTRAFLDSYVSGNATVVQSLIDSKNLIVYGSDTEEFVRGGTGLLRLMMADQQLWHHSATFGPMQKITTVRSRDLITIFFEAPFLLPHAPPVPVRFSLVWHREHGRWLLIQSANTVPTQHQSADELLSSGSNK</sequence>
<dbReference type="Proteomes" id="UP000564385">
    <property type="component" value="Unassembled WGS sequence"/>
</dbReference>